<dbReference type="PROSITE" id="PS51384">
    <property type="entry name" value="FAD_FR"/>
    <property type="match status" value="1"/>
</dbReference>
<dbReference type="InterPro" id="IPR017927">
    <property type="entry name" value="FAD-bd_FR_type"/>
</dbReference>
<protein>
    <submittedName>
        <fullName evidence="9">Putative oxidoreductase</fullName>
    </submittedName>
</protein>
<dbReference type="PANTHER" id="PTHR47354:SF1">
    <property type="entry name" value="CARNITINE MONOOXYGENASE REDUCTASE SUBUNIT"/>
    <property type="match status" value="1"/>
</dbReference>
<evidence type="ECO:0000256" key="6">
    <source>
        <dbReference type="ARBA" id="ARBA00023004"/>
    </source>
</evidence>
<keyword evidence="4" id="KW-0479">Metal-binding</keyword>
<dbReference type="CDD" id="cd06185">
    <property type="entry name" value="PDR_like"/>
    <property type="match status" value="1"/>
</dbReference>
<dbReference type="Gene3D" id="3.40.50.80">
    <property type="entry name" value="Nucleotide-binding domain of ferredoxin-NADP reductase (FNR) module"/>
    <property type="match status" value="1"/>
</dbReference>
<keyword evidence="7" id="KW-0411">Iron-sulfur</keyword>
<dbReference type="InterPro" id="IPR050415">
    <property type="entry name" value="MRET"/>
</dbReference>
<name>H0R4D3_9ACTN</name>
<accession>H0R4D3</accession>
<sequence>MTKQHSHTTDMTVPPPSLTGRWPSDPFLVYITGVMKIWFPGWALVSPLRRKLRANDGSLRVRIVDRTQVAEDENVIALTLADANGGPLPMWRAGAHLDLLLPSGRMREYSLCGDPATSDYYRIAIRRIPDGGGGSIEVHDTLNIGDTLTIKGPRNAFPIALPGYGSEATHLRFIAGGIGITPILPMLATAQRLGLNWSMLYTGRSLDSLPFRHELTQYGNKITIRTDDTHGLPTITDLTGGDDNGPKAGTAIYTCGPVPMLEKLRTYLHNRPDIELHYERFSPAPVENGHEFTVRLASTDDEIAVAANETMLTALRRIQPNIPYSCQQ</sequence>
<feature type="non-terminal residue" evidence="9">
    <location>
        <position position="328"/>
    </location>
</feature>
<reference evidence="9 10" key="1">
    <citation type="submission" date="2011-12" db="EMBL/GenBank/DDBJ databases">
        <title>Whole genome shotgun sequence of Gordonia effusa NBRC 100432.</title>
        <authorList>
            <person name="Yoshida I."/>
            <person name="Takarada H."/>
            <person name="Hosoyama A."/>
            <person name="Tsuchikane K."/>
            <person name="Katsumata H."/>
            <person name="Yamazaki S."/>
            <person name="Fujita N."/>
        </authorList>
    </citation>
    <scope>NUCLEOTIDE SEQUENCE [LARGE SCALE GENOMIC DNA]</scope>
    <source>
        <strain evidence="9 10">NBRC 100432</strain>
    </source>
</reference>
<keyword evidence="2" id="KW-0285">Flavoprotein</keyword>
<organism evidence="9 10">
    <name type="scientific">Gordonia effusa NBRC 100432</name>
    <dbReference type="NCBI Taxonomy" id="1077974"/>
    <lineage>
        <taxon>Bacteria</taxon>
        <taxon>Bacillati</taxon>
        <taxon>Actinomycetota</taxon>
        <taxon>Actinomycetes</taxon>
        <taxon>Mycobacteriales</taxon>
        <taxon>Gordoniaceae</taxon>
        <taxon>Gordonia</taxon>
    </lineage>
</organism>
<dbReference type="GO" id="GO:0046872">
    <property type="term" value="F:metal ion binding"/>
    <property type="evidence" value="ECO:0007669"/>
    <property type="project" value="UniProtKB-KW"/>
</dbReference>
<comment type="cofactor">
    <cofactor evidence="1">
        <name>FAD</name>
        <dbReference type="ChEBI" id="CHEBI:57692"/>
    </cofactor>
</comment>
<dbReference type="Proteomes" id="UP000035034">
    <property type="component" value="Unassembled WGS sequence"/>
</dbReference>
<keyword evidence="3" id="KW-0001">2Fe-2S</keyword>
<evidence type="ECO:0000256" key="2">
    <source>
        <dbReference type="ARBA" id="ARBA00022630"/>
    </source>
</evidence>
<keyword evidence="5" id="KW-0560">Oxidoreductase</keyword>
<evidence type="ECO:0000256" key="1">
    <source>
        <dbReference type="ARBA" id="ARBA00001974"/>
    </source>
</evidence>
<evidence type="ECO:0000256" key="5">
    <source>
        <dbReference type="ARBA" id="ARBA00023002"/>
    </source>
</evidence>
<dbReference type="eggNOG" id="COG1018">
    <property type="taxonomic scope" value="Bacteria"/>
</dbReference>
<evidence type="ECO:0000313" key="9">
    <source>
        <dbReference type="EMBL" id="GAB19934.1"/>
    </source>
</evidence>
<evidence type="ECO:0000256" key="4">
    <source>
        <dbReference type="ARBA" id="ARBA00022723"/>
    </source>
</evidence>
<dbReference type="PRINTS" id="PR00409">
    <property type="entry name" value="PHDIOXRDTASE"/>
</dbReference>
<dbReference type="SUPFAM" id="SSF63380">
    <property type="entry name" value="Riboflavin synthase domain-like"/>
    <property type="match status" value="1"/>
</dbReference>
<dbReference type="RefSeq" id="WP_007319269.1">
    <property type="nucleotide sequence ID" value="NZ_BAEH01000097.1"/>
</dbReference>
<gene>
    <name evidence="9" type="ORF">GOEFS_097_00030</name>
</gene>
<feature type="domain" description="FAD-binding FR-type" evidence="8">
    <location>
        <begin position="56"/>
        <end position="160"/>
    </location>
</feature>
<keyword evidence="10" id="KW-1185">Reference proteome</keyword>
<comment type="caution">
    <text evidence="9">The sequence shown here is derived from an EMBL/GenBank/DDBJ whole genome shotgun (WGS) entry which is preliminary data.</text>
</comment>
<dbReference type="SUPFAM" id="SSF52343">
    <property type="entry name" value="Ferredoxin reductase-like, C-terminal NADP-linked domain"/>
    <property type="match status" value="1"/>
</dbReference>
<dbReference type="InterPro" id="IPR039261">
    <property type="entry name" value="FNR_nucleotide-bd"/>
</dbReference>
<dbReference type="Gene3D" id="2.40.30.10">
    <property type="entry name" value="Translation factors"/>
    <property type="match status" value="1"/>
</dbReference>
<dbReference type="PANTHER" id="PTHR47354">
    <property type="entry name" value="NADH OXIDOREDUCTASE HCR"/>
    <property type="match status" value="1"/>
</dbReference>
<dbReference type="SUPFAM" id="SSF54292">
    <property type="entry name" value="2Fe-2S ferredoxin-like"/>
    <property type="match status" value="1"/>
</dbReference>
<dbReference type="InterPro" id="IPR036010">
    <property type="entry name" value="2Fe-2S_ferredoxin-like_sf"/>
</dbReference>
<dbReference type="OrthoDB" id="502624at2"/>
<dbReference type="STRING" id="1077974.GOEFS_097_00030"/>
<dbReference type="EMBL" id="BAEH01000097">
    <property type="protein sequence ID" value="GAB19934.1"/>
    <property type="molecule type" value="Genomic_DNA"/>
</dbReference>
<dbReference type="InterPro" id="IPR008333">
    <property type="entry name" value="Cbr1-like_FAD-bd_dom"/>
</dbReference>
<dbReference type="Pfam" id="PF00970">
    <property type="entry name" value="FAD_binding_6"/>
    <property type="match status" value="1"/>
</dbReference>
<dbReference type="GO" id="GO:0016491">
    <property type="term" value="F:oxidoreductase activity"/>
    <property type="evidence" value="ECO:0007669"/>
    <property type="project" value="UniProtKB-KW"/>
</dbReference>
<proteinExistence type="predicted"/>
<keyword evidence="6" id="KW-0408">Iron</keyword>
<evidence type="ECO:0000259" key="8">
    <source>
        <dbReference type="PROSITE" id="PS51384"/>
    </source>
</evidence>
<dbReference type="AlphaFoldDB" id="H0R4D3"/>
<evidence type="ECO:0000256" key="7">
    <source>
        <dbReference type="ARBA" id="ARBA00023014"/>
    </source>
</evidence>
<dbReference type="InterPro" id="IPR017938">
    <property type="entry name" value="Riboflavin_synthase-like_b-brl"/>
</dbReference>
<evidence type="ECO:0000313" key="10">
    <source>
        <dbReference type="Proteomes" id="UP000035034"/>
    </source>
</evidence>
<evidence type="ECO:0000256" key="3">
    <source>
        <dbReference type="ARBA" id="ARBA00022714"/>
    </source>
</evidence>
<dbReference type="GO" id="GO:0051537">
    <property type="term" value="F:2 iron, 2 sulfur cluster binding"/>
    <property type="evidence" value="ECO:0007669"/>
    <property type="project" value="UniProtKB-KW"/>
</dbReference>